<dbReference type="PANTHER" id="PTHR22978">
    <property type="entry name" value="B-CELL TRANSLOCATION GENE"/>
    <property type="match status" value="1"/>
</dbReference>
<dbReference type="Proteomes" id="UP000261520">
    <property type="component" value="Unplaced"/>
</dbReference>
<dbReference type="SUPFAM" id="SSF160696">
    <property type="entry name" value="BTG domain-like"/>
    <property type="match status" value="1"/>
</dbReference>
<dbReference type="GO" id="GO:0005634">
    <property type="term" value="C:nucleus"/>
    <property type="evidence" value="ECO:0007669"/>
    <property type="project" value="TreeGrafter"/>
</dbReference>
<dbReference type="AlphaFoldDB" id="A0A3B3ZGD9"/>
<dbReference type="STRING" id="409849.ENSPMGP00000003471"/>
<feature type="domain" description="Anti-proliferative protein" evidence="2">
    <location>
        <begin position="1"/>
        <end position="107"/>
    </location>
</feature>
<comment type="similarity">
    <text evidence="1">Belongs to the BTG family.</text>
</comment>
<dbReference type="InterPro" id="IPR033332">
    <property type="entry name" value="BTG"/>
</dbReference>
<dbReference type="Ensembl" id="ENSPMGT00000003682.1">
    <property type="protein sequence ID" value="ENSPMGP00000003471.1"/>
    <property type="gene ID" value="ENSPMGG00000002984.1"/>
</dbReference>
<organism evidence="3 4">
    <name type="scientific">Periophthalmus magnuspinnatus</name>
    <dbReference type="NCBI Taxonomy" id="409849"/>
    <lineage>
        <taxon>Eukaryota</taxon>
        <taxon>Metazoa</taxon>
        <taxon>Chordata</taxon>
        <taxon>Craniata</taxon>
        <taxon>Vertebrata</taxon>
        <taxon>Euteleostomi</taxon>
        <taxon>Actinopterygii</taxon>
        <taxon>Neopterygii</taxon>
        <taxon>Teleostei</taxon>
        <taxon>Neoteleostei</taxon>
        <taxon>Acanthomorphata</taxon>
        <taxon>Gobiaria</taxon>
        <taxon>Gobiiformes</taxon>
        <taxon>Gobioidei</taxon>
        <taxon>Gobiidae</taxon>
        <taxon>Oxudercinae</taxon>
        <taxon>Periophthalmus</taxon>
    </lineage>
</organism>
<reference evidence="3" key="1">
    <citation type="submission" date="2025-08" db="UniProtKB">
        <authorList>
            <consortium name="Ensembl"/>
        </authorList>
    </citation>
    <scope>IDENTIFICATION</scope>
</reference>
<dbReference type="FunFam" id="3.90.640.90:FF:000002">
    <property type="entry name" value="BTG anti-proliferation factor 4"/>
    <property type="match status" value="1"/>
</dbReference>
<name>A0A3B3ZGD9_9GOBI</name>
<proteinExistence type="inferred from homology"/>
<dbReference type="SMART" id="SM00099">
    <property type="entry name" value="btg1"/>
    <property type="match status" value="1"/>
</dbReference>
<accession>A0A3B3ZGD9</accession>
<evidence type="ECO:0000259" key="2">
    <source>
        <dbReference type="SMART" id="SM00099"/>
    </source>
</evidence>
<dbReference type="Pfam" id="PF07742">
    <property type="entry name" value="BTG"/>
    <property type="match status" value="1"/>
</dbReference>
<evidence type="ECO:0000256" key="1">
    <source>
        <dbReference type="ARBA" id="ARBA00007989"/>
    </source>
</evidence>
<dbReference type="PRINTS" id="PR00310">
    <property type="entry name" value="ANTIPRLFBTG1"/>
</dbReference>
<sequence>MKQEIAVVIFFLKGYLKKSHHDSKKIDLFVERLAVALQDKFKGHWYPDNPSKGQAYRCIRINKCHRQDPEIFQACQESGIQYQDLKLPDELTLWVDPGEVCCRYEEFRHFFSLATLSKDEDEKEVAKKVTKALERVTSDYHSVFLLLCCIIHLCPLN</sequence>
<dbReference type="InterPro" id="IPR002087">
    <property type="entry name" value="Anti_prolifrtn"/>
</dbReference>
<dbReference type="GO" id="GO:0005737">
    <property type="term" value="C:cytoplasm"/>
    <property type="evidence" value="ECO:0007669"/>
    <property type="project" value="TreeGrafter"/>
</dbReference>
<reference evidence="3" key="2">
    <citation type="submission" date="2025-09" db="UniProtKB">
        <authorList>
            <consortium name="Ensembl"/>
        </authorList>
    </citation>
    <scope>IDENTIFICATION</scope>
</reference>
<dbReference type="PANTHER" id="PTHR22978:SF6">
    <property type="entry name" value="PROTEIN BTG3"/>
    <property type="match status" value="1"/>
</dbReference>
<dbReference type="Gene3D" id="3.90.640.90">
    <property type="entry name" value="Anti-proliferative protein, N-terminal domain"/>
    <property type="match status" value="1"/>
</dbReference>
<evidence type="ECO:0000313" key="4">
    <source>
        <dbReference type="Proteomes" id="UP000261520"/>
    </source>
</evidence>
<dbReference type="InterPro" id="IPR036054">
    <property type="entry name" value="BTG-like_sf"/>
</dbReference>
<keyword evidence="4" id="KW-1185">Reference proteome</keyword>
<evidence type="ECO:0000313" key="3">
    <source>
        <dbReference type="Ensembl" id="ENSPMGP00000003471.1"/>
    </source>
</evidence>
<protein>
    <recommendedName>
        <fullName evidence="2">Anti-proliferative protein domain-containing protein</fullName>
    </recommendedName>
</protein>